<comment type="caution">
    <text evidence="4">The sequence shown here is derived from an EMBL/GenBank/DDBJ whole genome shotgun (WGS) entry which is preliminary data.</text>
</comment>
<evidence type="ECO:0000313" key="4">
    <source>
        <dbReference type="EMBL" id="PON36432.1"/>
    </source>
</evidence>
<accession>A0A2P5AIQ2</accession>
<comment type="similarity">
    <text evidence="1">Belongs to the plant acyltransferase family.</text>
</comment>
<evidence type="ECO:0000256" key="3">
    <source>
        <dbReference type="ARBA" id="ARBA00023315"/>
    </source>
</evidence>
<evidence type="ECO:0000256" key="2">
    <source>
        <dbReference type="ARBA" id="ARBA00022679"/>
    </source>
</evidence>
<evidence type="ECO:0000313" key="5">
    <source>
        <dbReference type="Proteomes" id="UP000237105"/>
    </source>
</evidence>
<evidence type="ECO:0000256" key="1">
    <source>
        <dbReference type="ARBA" id="ARBA00009861"/>
    </source>
</evidence>
<dbReference type="PANTHER" id="PTHR31642">
    <property type="entry name" value="TRICHOTHECENE 3-O-ACETYLTRANSFERASE"/>
    <property type="match status" value="1"/>
</dbReference>
<protein>
    <submittedName>
        <fullName evidence="4">Transferase</fullName>
    </submittedName>
</protein>
<dbReference type="AlphaFoldDB" id="A0A2P5AIQ2"/>
<keyword evidence="3" id="KW-0012">Acyltransferase</keyword>
<organism evidence="4 5">
    <name type="scientific">Parasponia andersonii</name>
    <name type="common">Sponia andersonii</name>
    <dbReference type="NCBI Taxonomy" id="3476"/>
    <lineage>
        <taxon>Eukaryota</taxon>
        <taxon>Viridiplantae</taxon>
        <taxon>Streptophyta</taxon>
        <taxon>Embryophyta</taxon>
        <taxon>Tracheophyta</taxon>
        <taxon>Spermatophyta</taxon>
        <taxon>Magnoliopsida</taxon>
        <taxon>eudicotyledons</taxon>
        <taxon>Gunneridae</taxon>
        <taxon>Pentapetalae</taxon>
        <taxon>rosids</taxon>
        <taxon>fabids</taxon>
        <taxon>Rosales</taxon>
        <taxon>Cannabaceae</taxon>
        <taxon>Parasponia</taxon>
    </lineage>
</organism>
<dbReference type="STRING" id="3476.A0A2P5AIQ2"/>
<dbReference type="Proteomes" id="UP000237105">
    <property type="component" value="Unassembled WGS sequence"/>
</dbReference>
<sequence length="163" mass="18288">MVTYFKCGGVSIGVGMQRYGADGFSGLHFVNTWSDMAPGLDLKIQFFVPVTRLNLSRLQPSIPAGYFGNVIFTATPVANAGNIQSKPTWYAASRIHNSLTQYDNEYLRSAMDYLELQPNILALSREANTFRCPNLGISSWVSLPIYDADFGWSRPVFIWWNAF</sequence>
<reference evidence="5" key="1">
    <citation type="submission" date="2016-06" db="EMBL/GenBank/DDBJ databases">
        <title>Parallel loss of symbiosis genes in relatives of nitrogen-fixing non-legume Parasponia.</title>
        <authorList>
            <person name="Van Velzen R."/>
            <person name="Holmer R."/>
            <person name="Bu F."/>
            <person name="Rutten L."/>
            <person name="Van Zeijl A."/>
            <person name="Liu W."/>
            <person name="Santuari L."/>
            <person name="Cao Q."/>
            <person name="Sharma T."/>
            <person name="Shen D."/>
            <person name="Roswanjaya Y."/>
            <person name="Wardhani T."/>
            <person name="Kalhor M.S."/>
            <person name="Jansen J."/>
            <person name="Van den Hoogen J."/>
            <person name="Gungor B."/>
            <person name="Hartog M."/>
            <person name="Hontelez J."/>
            <person name="Verver J."/>
            <person name="Yang W.-C."/>
            <person name="Schijlen E."/>
            <person name="Repin R."/>
            <person name="Schilthuizen M."/>
            <person name="Schranz E."/>
            <person name="Heidstra R."/>
            <person name="Miyata K."/>
            <person name="Fedorova E."/>
            <person name="Kohlen W."/>
            <person name="Bisseling T."/>
            <person name="Smit S."/>
            <person name="Geurts R."/>
        </authorList>
    </citation>
    <scope>NUCLEOTIDE SEQUENCE [LARGE SCALE GENOMIC DNA]</scope>
    <source>
        <strain evidence="5">cv. WU1-14</strain>
    </source>
</reference>
<dbReference type="GO" id="GO:0016747">
    <property type="term" value="F:acyltransferase activity, transferring groups other than amino-acyl groups"/>
    <property type="evidence" value="ECO:0007669"/>
    <property type="project" value="TreeGrafter"/>
</dbReference>
<proteinExistence type="inferred from homology"/>
<dbReference type="InterPro" id="IPR023213">
    <property type="entry name" value="CAT-like_dom_sf"/>
</dbReference>
<dbReference type="PANTHER" id="PTHR31642:SF11">
    <property type="entry name" value="SHIKIMATE O-HYDROXYCINNAMOYLTRANSFERASE"/>
    <property type="match status" value="1"/>
</dbReference>
<keyword evidence="2 4" id="KW-0808">Transferase</keyword>
<dbReference type="EMBL" id="JXTB01000569">
    <property type="protein sequence ID" value="PON36432.1"/>
    <property type="molecule type" value="Genomic_DNA"/>
</dbReference>
<keyword evidence="5" id="KW-1185">Reference proteome</keyword>
<gene>
    <name evidence="4" type="ORF">PanWU01x14_328370</name>
</gene>
<dbReference type="Gene3D" id="3.30.559.10">
    <property type="entry name" value="Chloramphenicol acetyltransferase-like domain"/>
    <property type="match status" value="2"/>
</dbReference>
<name>A0A2P5AIQ2_PARAD</name>
<dbReference type="Pfam" id="PF02458">
    <property type="entry name" value="Transferase"/>
    <property type="match status" value="2"/>
</dbReference>
<dbReference type="InterPro" id="IPR050317">
    <property type="entry name" value="Plant_Fungal_Acyltransferase"/>
</dbReference>
<dbReference type="OrthoDB" id="671439at2759"/>